<dbReference type="PROSITE" id="PS50887">
    <property type="entry name" value="GGDEF"/>
    <property type="match status" value="1"/>
</dbReference>
<organism evidence="5 6">
    <name type="scientific">Isachenkonia alkalipeptolytica</name>
    <dbReference type="NCBI Taxonomy" id="2565777"/>
    <lineage>
        <taxon>Bacteria</taxon>
        <taxon>Bacillati</taxon>
        <taxon>Bacillota</taxon>
        <taxon>Clostridia</taxon>
        <taxon>Eubacteriales</taxon>
        <taxon>Clostridiaceae</taxon>
        <taxon>Isachenkonia</taxon>
    </lineage>
</organism>
<feature type="coiled-coil region" evidence="1">
    <location>
        <begin position="332"/>
        <end position="359"/>
    </location>
</feature>
<dbReference type="InterPro" id="IPR043128">
    <property type="entry name" value="Rev_trsase/Diguanyl_cyclase"/>
</dbReference>
<dbReference type="InterPro" id="IPR035919">
    <property type="entry name" value="EAL_sf"/>
</dbReference>
<dbReference type="SMART" id="SM00052">
    <property type="entry name" value="EAL"/>
    <property type="match status" value="1"/>
</dbReference>
<evidence type="ECO:0000259" key="4">
    <source>
        <dbReference type="PROSITE" id="PS50887"/>
    </source>
</evidence>
<name>A0AA44BD39_9CLOT</name>
<dbReference type="PROSITE" id="PS50883">
    <property type="entry name" value="EAL"/>
    <property type="match status" value="1"/>
</dbReference>
<dbReference type="PANTHER" id="PTHR44757:SF2">
    <property type="entry name" value="BIOFILM ARCHITECTURE MAINTENANCE PROTEIN MBAA"/>
    <property type="match status" value="1"/>
</dbReference>
<dbReference type="Proteomes" id="UP000449710">
    <property type="component" value="Unassembled WGS sequence"/>
</dbReference>
<dbReference type="SUPFAM" id="SSF55073">
    <property type="entry name" value="Nucleotide cyclase"/>
    <property type="match status" value="1"/>
</dbReference>
<dbReference type="Gene3D" id="3.30.70.270">
    <property type="match status" value="1"/>
</dbReference>
<dbReference type="SUPFAM" id="SSF141868">
    <property type="entry name" value="EAL domain-like"/>
    <property type="match status" value="1"/>
</dbReference>
<dbReference type="EMBL" id="SUMG01000002">
    <property type="protein sequence ID" value="NBG87493.1"/>
    <property type="molecule type" value="Genomic_DNA"/>
</dbReference>
<comment type="caution">
    <text evidence="5">The sequence shown here is derived from an EMBL/GenBank/DDBJ whole genome shotgun (WGS) entry which is preliminary data.</text>
</comment>
<feature type="transmembrane region" description="Helical" evidence="2">
    <location>
        <begin position="286"/>
        <end position="314"/>
    </location>
</feature>
<dbReference type="CDD" id="cd01949">
    <property type="entry name" value="GGDEF"/>
    <property type="match status" value="1"/>
</dbReference>
<keyword evidence="6" id="KW-1185">Reference proteome</keyword>
<dbReference type="NCBIfam" id="TIGR00254">
    <property type="entry name" value="GGDEF"/>
    <property type="match status" value="1"/>
</dbReference>
<reference evidence="5 6" key="1">
    <citation type="submission" date="2019-04" db="EMBL/GenBank/DDBJ databases">
        <title>Isachenkonia alkalipeptolytica gen. nov. sp. nov. a new anaerobic, alkiliphilic organothrophic bacterium capable to reduce synthesized ferrihydrite isolated from a soda lake.</title>
        <authorList>
            <person name="Toshchakov S.V."/>
            <person name="Zavarzina D.G."/>
            <person name="Zhilina T.N."/>
            <person name="Kostrikina N.A."/>
            <person name="Kublanov I.V."/>
        </authorList>
    </citation>
    <scope>NUCLEOTIDE SEQUENCE [LARGE SCALE GENOMIC DNA]</scope>
    <source>
        <strain evidence="5 6">Z-1701</strain>
    </source>
</reference>
<accession>A0AA44BD39</accession>
<dbReference type="AlphaFoldDB" id="A0AA44BD39"/>
<keyword evidence="2" id="KW-1133">Transmembrane helix</keyword>
<keyword evidence="2" id="KW-0812">Transmembrane</keyword>
<feature type="transmembrane region" description="Helical" evidence="2">
    <location>
        <begin position="237"/>
        <end position="259"/>
    </location>
</feature>
<feature type="transmembrane region" description="Helical" evidence="2">
    <location>
        <begin position="80"/>
        <end position="99"/>
    </location>
</feature>
<feature type="transmembrane region" description="Helical" evidence="2">
    <location>
        <begin position="144"/>
        <end position="162"/>
    </location>
</feature>
<dbReference type="InterPro" id="IPR052155">
    <property type="entry name" value="Biofilm_reg_signaling"/>
</dbReference>
<feature type="transmembrane region" description="Helical" evidence="2">
    <location>
        <begin position="114"/>
        <end position="132"/>
    </location>
</feature>
<evidence type="ECO:0000256" key="2">
    <source>
        <dbReference type="SAM" id="Phobius"/>
    </source>
</evidence>
<feature type="domain" description="GGDEF" evidence="4">
    <location>
        <begin position="391"/>
        <end position="525"/>
    </location>
</feature>
<evidence type="ECO:0000256" key="1">
    <source>
        <dbReference type="SAM" id="Coils"/>
    </source>
</evidence>
<feature type="transmembrane region" description="Helical" evidence="2">
    <location>
        <begin position="49"/>
        <end position="68"/>
    </location>
</feature>
<dbReference type="SMART" id="SM00267">
    <property type="entry name" value="GGDEF"/>
    <property type="match status" value="1"/>
</dbReference>
<dbReference type="Gene3D" id="3.20.20.450">
    <property type="entry name" value="EAL domain"/>
    <property type="match status" value="1"/>
</dbReference>
<dbReference type="Pfam" id="PF00563">
    <property type="entry name" value="EAL"/>
    <property type="match status" value="1"/>
</dbReference>
<sequence>MNQTFSPGEDRTSGAKQLLEGGSQQKVMTLGLLVVLFGIYILSLGGNQALVSDVVSPIFAFAAAAVIYRGQNKRRDTVYLWLAFFAITWGIADVLWLITEHFLGVDPITSEAVTLMYVIPGVFLIAMVSMLYYTHVGRWNRYQLLLDVLVAASIVFALAWNLMGRTMVIPEIAAGRAVSMGIYHLADMYVVAGMVILHLSSRSKRDNPGELWILAGVLLFSGSNFYFSYLYINGSYIPNSLVDVFFFLPLLAFSLGALYEKPRREETEGSPYELPENVGRKGGVKFLIVALLVLWYLEAIGLHAFVTLTLLLLFHRFFTSYIQLSIKNECLLYKEQENNRTLEKKIEKKTRDLQRAKDILEDFSYRDKLTGLRNRRSFVEDIDRLIEEEDPPFALFYMDLDRFKFINDAHGHEIGDRVLKHISQQLLTGCQEEGGLFRIGGDEFAVVLSESYSKDQLESIAKEIIKKVQKPIEIPPYTFYVGISIGIARYPTDALNREDLMKYGDMTMYRAKNHHTKKGYLFFNEGLHQEMEKKHRIEMMLKSADYDREFYLVFQPQYRIEDRKMIGLEALLRWQQPETGNISPGDFIPIAEETGQIISIGAWVMDRALEEIKIFNEKHDTNLKMAINVSPVQIQNMDFLSWMEEKLEEKKAHPYWVDIEITEGATIHGDFSMEEIFVGLAKLGISASIDDFGTGYSSLSYIKRYHIDRLKIAKELIDHITEDENSRLIIRAITMMAGGMGLKTIAEGVEETCQLKILEEMGCDEIQGYLWGRPNSMAQVEKENVVIQKVAEH</sequence>
<evidence type="ECO:0000313" key="5">
    <source>
        <dbReference type="EMBL" id="NBG87493.1"/>
    </source>
</evidence>
<dbReference type="PANTHER" id="PTHR44757">
    <property type="entry name" value="DIGUANYLATE CYCLASE DGCP"/>
    <property type="match status" value="1"/>
</dbReference>
<dbReference type="Pfam" id="PF00990">
    <property type="entry name" value="GGDEF"/>
    <property type="match status" value="1"/>
</dbReference>
<evidence type="ECO:0000259" key="3">
    <source>
        <dbReference type="PROSITE" id="PS50883"/>
    </source>
</evidence>
<feature type="domain" description="EAL" evidence="3">
    <location>
        <begin position="534"/>
        <end position="788"/>
    </location>
</feature>
<proteinExistence type="predicted"/>
<evidence type="ECO:0000313" key="6">
    <source>
        <dbReference type="Proteomes" id="UP000449710"/>
    </source>
</evidence>
<dbReference type="CDD" id="cd01948">
    <property type="entry name" value="EAL"/>
    <property type="match status" value="1"/>
</dbReference>
<keyword evidence="1" id="KW-0175">Coiled coil</keyword>
<keyword evidence="2" id="KW-0472">Membrane</keyword>
<gene>
    <name evidence="5" type="ORF">ISALK_03175</name>
</gene>
<feature type="transmembrane region" description="Helical" evidence="2">
    <location>
        <begin position="27"/>
        <end position="43"/>
    </location>
</feature>
<feature type="transmembrane region" description="Helical" evidence="2">
    <location>
        <begin position="211"/>
        <end position="231"/>
    </location>
</feature>
<dbReference type="InterPro" id="IPR029787">
    <property type="entry name" value="Nucleotide_cyclase"/>
</dbReference>
<feature type="transmembrane region" description="Helical" evidence="2">
    <location>
        <begin position="182"/>
        <end position="199"/>
    </location>
</feature>
<dbReference type="InterPro" id="IPR001633">
    <property type="entry name" value="EAL_dom"/>
</dbReference>
<dbReference type="RefSeq" id="WP_160718953.1">
    <property type="nucleotide sequence ID" value="NZ_SUMG01000002.1"/>
</dbReference>
<dbReference type="InterPro" id="IPR000160">
    <property type="entry name" value="GGDEF_dom"/>
</dbReference>
<protein>
    <submittedName>
        <fullName evidence="5">EAL domain-containing protein</fullName>
    </submittedName>
</protein>